<name>A0A0X3PRP5_SCHSO</name>
<feature type="compositionally biased region" description="Polar residues" evidence="1">
    <location>
        <begin position="12"/>
        <end position="21"/>
    </location>
</feature>
<proteinExistence type="predicted"/>
<feature type="non-terminal residue" evidence="2">
    <location>
        <position position="1"/>
    </location>
</feature>
<organism evidence="2">
    <name type="scientific">Schistocephalus solidus</name>
    <name type="common">Tapeworm</name>
    <dbReference type="NCBI Taxonomy" id="70667"/>
    <lineage>
        <taxon>Eukaryota</taxon>
        <taxon>Metazoa</taxon>
        <taxon>Spiralia</taxon>
        <taxon>Lophotrochozoa</taxon>
        <taxon>Platyhelminthes</taxon>
        <taxon>Cestoda</taxon>
        <taxon>Eucestoda</taxon>
        <taxon>Diphyllobothriidea</taxon>
        <taxon>Diphyllobothriidae</taxon>
        <taxon>Schistocephalus</taxon>
    </lineage>
</organism>
<dbReference type="EMBL" id="GEEE01008791">
    <property type="protein sequence ID" value="JAP54434.1"/>
    <property type="molecule type" value="Transcribed_RNA"/>
</dbReference>
<dbReference type="AlphaFoldDB" id="A0A0X3PRP5"/>
<evidence type="ECO:0000313" key="2">
    <source>
        <dbReference type="EMBL" id="JAP54434.1"/>
    </source>
</evidence>
<feature type="compositionally biased region" description="Low complexity" evidence="1">
    <location>
        <begin position="1"/>
        <end position="11"/>
    </location>
</feature>
<accession>A0A0X3PRP5</accession>
<evidence type="ECO:0000256" key="1">
    <source>
        <dbReference type="SAM" id="MobiDB-lite"/>
    </source>
</evidence>
<reference evidence="2" key="1">
    <citation type="submission" date="2016-01" db="EMBL/GenBank/DDBJ databases">
        <title>Reference transcriptome for the parasite Schistocephalus solidus: insights into the molecular evolution of parasitism.</title>
        <authorList>
            <person name="Hebert F.O."/>
            <person name="Grambauer S."/>
            <person name="Barber I."/>
            <person name="Landry C.R."/>
            <person name="Aubin-Horth N."/>
        </authorList>
    </citation>
    <scope>NUCLEOTIDE SEQUENCE</scope>
</reference>
<protein>
    <submittedName>
        <fullName evidence="2">Uncharacterized protein</fullName>
    </submittedName>
</protein>
<gene>
    <name evidence="2" type="ORF">TR121556</name>
</gene>
<sequence>SDNLSGSSGSSMTMPIAQSPSHADGIRRKRKRRCGNQTRKPSRSAIKASLRWIMQSQMQQIRLLQALKVEVAATRHRLDEHIGSCGTHAPQPTARGPIVQQMSTLDEVDALTKAVA</sequence>
<feature type="region of interest" description="Disordered" evidence="1">
    <location>
        <begin position="1"/>
        <end position="45"/>
    </location>
</feature>